<evidence type="ECO:0000313" key="3">
    <source>
        <dbReference type="WBParaSite" id="SPAL_0000078900.1"/>
    </source>
</evidence>
<reference evidence="3" key="1">
    <citation type="submission" date="2017-02" db="UniProtKB">
        <authorList>
            <consortium name="WormBaseParasite"/>
        </authorList>
    </citation>
    <scope>IDENTIFICATION</scope>
</reference>
<dbReference type="Gene3D" id="3.90.550.10">
    <property type="entry name" value="Spore Coat Polysaccharide Biosynthesis Protein SpsA, Chain A"/>
    <property type="match status" value="1"/>
</dbReference>
<keyword evidence="1" id="KW-0732">Signal</keyword>
<feature type="chain" id="PRO_5005893949" evidence="1">
    <location>
        <begin position="25"/>
        <end position="338"/>
    </location>
</feature>
<organism evidence="2 3">
    <name type="scientific">Strongyloides papillosus</name>
    <name type="common">Intestinal threadworm</name>
    <dbReference type="NCBI Taxonomy" id="174720"/>
    <lineage>
        <taxon>Eukaryota</taxon>
        <taxon>Metazoa</taxon>
        <taxon>Ecdysozoa</taxon>
        <taxon>Nematoda</taxon>
        <taxon>Chromadorea</taxon>
        <taxon>Rhabditida</taxon>
        <taxon>Tylenchina</taxon>
        <taxon>Panagrolaimomorpha</taxon>
        <taxon>Strongyloidoidea</taxon>
        <taxon>Strongyloididae</taxon>
        <taxon>Strongyloides</taxon>
    </lineage>
</organism>
<dbReference type="PANTHER" id="PTHR31389:SF4">
    <property type="entry name" value="LD39211P"/>
    <property type="match status" value="1"/>
</dbReference>
<dbReference type="STRING" id="174720.A0A0N5B3Y7"/>
<evidence type="ECO:0000313" key="2">
    <source>
        <dbReference type="Proteomes" id="UP000046392"/>
    </source>
</evidence>
<feature type="signal peptide" evidence="1">
    <location>
        <begin position="1"/>
        <end position="24"/>
    </location>
</feature>
<dbReference type="InterPro" id="IPR029044">
    <property type="entry name" value="Nucleotide-diphossugar_trans"/>
</dbReference>
<dbReference type="WBParaSite" id="SPAL_0000078900.1">
    <property type="protein sequence ID" value="SPAL_0000078900.1"/>
    <property type="gene ID" value="SPAL_0000078900"/>
</dbReference>
<proteinExistence type="predicted"/>
<evidence type="ECO:0000256" key="1">
    <source>
        <dbReference type="SAM" id="SignalP"/>
    </source>
</evidence>
<keyword evidence="2" id="KW-1185">Reference proteome</keyword>
<sequence>MILRYPLKLFSIILFFIQINNTLGIIKKANVTESLEIIKKELKYSGEMTKSFDPSLYGYLKELNILNDNYSNVTLKERENPVFVTSVSDPFIPRVIVLLKSIIKNFPKSKIIVYDLGLKKSNVHKMKKVCNVIYRKFKFENYPNHVSNLKTYAFKALIIAEVLRDYKALWYLDSSLTFTKPNLKNVYTAMESKKSPYILHDNPNHGIIRATVNETFNYLPSNMTKLFEDKVPMYQAGFIYVVRNNELMKKVLKWYVLCSLEEDCISPKYSVRKCIDILKSRYGRNIGRCHRQDQSVINIILWNSYNGTIKEYTSGYNNFYKIKRHQKGKWKSLPFCKR</sequence>
<dbReference type="Proteomes" id="UP000046392">
    <property type="component" value="Unplaced"/>
</dbReference>
<dbReference type="AlphaFoldDB" id="A0A0N5B3Y7"/>
<accession>A0A0N5B3Y7</accession>
<dbReference type="PANTHER" id="PTHR31389">
    <property type="entry name" value="LD39211P"/>
    <property type="match status" value="1"/>
</dbReference>
<name>A0A0N5B3Y7_STREA</name>
<protein>
    <submittedName>
        <fullName evidence="3">Nucleotid_trans domain-containing protein</fullName>
    </submittedName>
</protein>
<dbReference type="Pfam" id="PF07801">
    <property type="entry name" value="DUF1647"/>
    <property type="match status" value="1"/>
</dbReference>
<dbReference type="SUPFAM" id="SSF53448">
    <property type="entry name" value="Nucleotide-diphospho-sugar transferases"/>
    <property type="match status" value="1"/>
</dbReference>
<dbReference type="InterPro" id="IPR012444">
    <property type="entry name" value="DUF1647"/>
</dbReference>